<protein>
    <submittedName>
        <fullName evidence="1">DUF1795 domain-containing protein</fullName>
    </submittedName>
</protein>
<organism evidence="1 2">
    <name type="scientific">Trinickia violacea</name>
    <dbReference type="NCBI Taxonomy" id="2571746"/>
    <lineage>
        <taxon>Bacteria</taxon>
        <taxon>Pseudomonadati</taxon>
        <taxon>Pseudomonadota</taxon>
        <taxon>Betaproteobacteria</taxon>
        <taxon>Burkholderiales</taxon>
        <taxon>Burkholderiaceae</taxon>
        <taxon>Trinickia</taxon>
    </lineage>
</organism>
<proteinExistence type="predicted"/>
<dbReference type="Pfam" id="PF08786">
    <property type="entry name" value="DcrB"/>
    <property type="match status" value="1"/>
</dbReference>
<dbReference type="InterPro" id="IPR016123">
    <property type="entry name" value="Mog1/PsbP_a/b/a-sand"/>
</dbReference>
<reference evidence="1 2" key="1">
    <citation type="submission" date="2019-05" db="EMBL/GenBank/DDBJ databases">
        <title>Burkholderia sp. DHOD12, isolated from subtropical forest soil.</title>
        <authorList>
            <person name="Gao Z.-H."/>
            <person name="Qiu L.-H."/>
        </authorList>
    </citation>
    <scope>NUCLEOTIDE SEQUENCE [LARGE SCALE GENOMIC DNA]</scope>
    <source>
        <strain evidence="1 2">DHOD12</strain>
    </source>
</reference>
<gene>
    <name evidence="1" type="ORF">FAZ95_36115</name>
</gene>
<evidence type="ECO:0000313" key="1">
    <source>
        <dbReference type="EMBL" id="QCP54369.1"/>
    </source>
</evidence>
<accession>A0A4P8J5Y3</accession>
<dbReference type="SUPFAM" id="SSF55724">
    <property type="entry name" value="Mog1p/PsbP-like"/>
    <property type="match status" value="1"/>
</dbReference>
<dbReference type="AlphaFoldDB" id="A0A4P8J5Y3"/>
<dbReference type="KEGG" id="tvl:FAZ95_36115"/>
<evidence type="ECO:0000313" key="2">
    <source>
        <dbReference type="Proteomes" id="UP000298656"/>
    </source>
</evidence>
<dbReference type="EMBL" id="CP040078">
    <property type="protein sequence ID" value="QCP54369.1"/>
    <property type="molecule type" value="Genomic_DNA"/>
</dbReference>
<name>A0A4P8J5Y3_9BURK</name>
<dbReference type="RefSeq" id="WP_137337136.1">
    <property type="nucleotide sequence ID" value="NZ_CP040078.1"/>
</dbReference>
<dbReference type="OrthoDB" id="9132717at2"/>
<keyword evidence="2" id="KW-1185">Reference proteome</keyword>
<dbReference type="Gene3D" id="3.40.1000.10">
    <property type="entry name" value="Mog1/PsbP, alpha/beta/alpha sandwich"/>
    <property type="match status" value="1"/>
</dbReference>
<dbReference type="Proteomes" id="UP000298656">
    <property type="component" value="Chromosome 2"/>
</dbReference>
<dbReference type="InterPro" id="IPR014894">
    <property type="entry name" value="DcrB/EagT6"/>
</dbReference>
<sequence>MNTTQYQTNEVALTLPDREFVDSTINAIRLPSLDASLVVSRGVMPDGATLESVIDEQVKKLGTQVRDLHYSPRQSVKAGVGYNLTALEMQSRFTRGKETLHQYQLAFVVPGTRVLMALTYTRSRAFTQADATHWETIKHGLKPFERA</sequence>